<dbReference type="PANTHER" id="PTHR16079:SF4">
    <property type="entry name" value="E3 UBIQUITIN-PROTEIN LIGASE CHFR"/>
    <property type="match status" value="1"/>
</dbReference>
<gene>
    <name evidence="5" type="ORF">g.4585</name>
</gene>
<dbReference type="SUPFAM" id="SSF57850">
    <property type="entry name" value="RING/U-box"/>
    <property type="match status" value="1"/>
</dbReference>
<keyword evidence="1 3" id="KW-0479">Metal-binding</keyword>
<dbReference type="PROSITE" id="PS50089">
    <property type="entry name" value="ZF_RING_2"/>
    <property type="match status" value="1"/>
</dbReference>
<evidence type="ECO:0000313" key="5">
    <source>
        <dbReference type="EMBL" id="JAS05980.1"/>
    </source>
</evidence>
<dbReference type="AlphaFoldDB" id="A0A1B6BY77"/>
<dbReference type="InterPro" id="IPR013083">
    <property type="entry name" value="Znf_RING/FYVE/PHD"/>
</dbReference>
<reference evidence="5" key="1">
    <citation type="submission" date="2015-12" db="EMBL/GenBank/DDBJ databases">
        <title>De novo transcriptome assembly of four potential Pierce s Disease insect vectors from Arizona vineyards.</title>
        <authorList>
            <person name="Tassone E.E."/>
        </authorList>
    </citation>
    <scope>NUCLEOTIDE SEQUENCE</scope>
</reference>
<protein>
    <recommendedName>
        <fullName evidence="4">RING-type domain-containing protein</fullName>
    </recommendedName>
</protein>
<dbReference type="PANTHER" id="PTHR16079">
    <property type="entry name" value="UBIQUITIN LIGASE PROTEIN CHFR"/>
    <property type="match status" value="1"/>
</dbReference>
<dbReference type="GO" id="GO:0005634">
    <property type="term" value="C:nucleus"/>
    <property type="evidence" value="ECO:0007669"/>
    <property type="project" value="TreeGrafter"/>
</dbReference>
<dbReference type="EMBL" id="GEDC01031318">
    <property type="protein sequence ID" value="JAS05980.1"/>
    <property type="molecule type" value="Transcribed_RNA"/>
</dbReference>
<dbReference type="GO" id="GO:0016567">
    <property type="term" value="P:protein ubiquitination"/>
    <property type="evidence" value="ECO:0007669"/>
    <property type="project" value="TreeGrafter"/>
</dbReference>
<dbReference type="GO" id="GO:0008270">
    <property type="term" value="F:zinc ion binding"/>
    <property type="evidence" value="ECO:0007669"/>
    <property type="project" value="UniProtKB-KW"/>
</dbReference>
<accession>A0A1B6BY77</accession>
<dbReference type="Gene3D" id="3.30.40.10">
    <property type="entry name" value="Zinc/RING finger domain, C3HC4 (zinc finger)"/>
    <property type="match status" value="1"/>
</dbReference>
<keyword evidence="2" id="KW-0862">Zinc</keyword>
<evidence type="ECO:0000259" key="4">
    <source>
        <dbReference type="PROSITE" id="PS50089"/>
    </source>
</evidence>
<sequence length="184" mass="21205">VCPVCGRLFNDVVSIESCKDNVCKKCLLDWMRDHTTCPMCQNRISSYSSNPIINNLIYDYKNLKMGEDRMNIAETRWNATTTDFAPITEFPPTTEFATTEVAPTTEITPRTVDLQFAPPTMMLPRLLIDPLYVTLTQNPRNEIPEESYISYLLEALRCVVAGLPLPTTPEIIRRRRRQREEEED</sequence>
<dbReference type="InterPro" id="IPR052256">
    <property type="entry name" value="E3_ubiquitin-ligase_CHFR"/>
</dbReference>
<dbReference type="InterPro" id="IPR001841">
    <property type="entry name" value="Znf_RING"/>
</dbReference>
<evidence type="ECO:0000256" key="1">
    <source>
        <dbReference type="ARBA" id="ARBA00022771"/>
    </source>
</evidence>
<evidence type="ECO:0000256" key="2">
    <source>
        <dbReference type="ARBA" id="ARBA00022833"/>
    </source>
</evidence>
<name>A0A1B6BY77_9HEMI</name>
<dbReference type="Pfam" id="PF13923">
    <property type="entry name" value="zf-C3HC4_2"/>
    <property type="match status" value="1"/>
</dbReference>
<feature type="non-terminal residue" evidence="5">
    <location>
        <position position="1"/>
    </location>
</feature>
<evidence type="ECO:0000256" key="3">
    <source>
        <dbReference type="PROSITE-ProRule" id="PRU00175"/>
    </source>
</evidence>
<keyword evidence="1 3" id="KW-0863">Zinc-finger</keyword>
<dbReference type="GO" id="GO:0004842">
    <property type="term" value="F:ubiquitin-protein transferase activity"/>
    <property type="evidence" value="ECO:0007669"/>
    <property type="project" value="TreeGrafter"/>
</dbReference>
<dbReference type="GO" id="GO:0006511">
    <property type="term" value="P:ubiquitin-dependent protein catabolic process"/>
    <property type="evidence" value="ECO:0007669"/>
    <property type="project" value="TreeGrafter"/>
</dbReference>
<organism evidence="5">
    <name type="scientific">Clastoptera arizonana</name>
    <name type="common">Arizona spittle bug</name>
    <dbReference type="NCBI Taxonomy" id="38151"/>
    <lineage>
        <taxon>Eukaryota</taxon>
        <taxon>Metazoa</taxon>
        <taxon>Ecdysozoa</taxon>
        <taxon>Arthropoda</taxon>
        <taxon>Hexapoda</taxon>
        <taxon>Insecta</taxon>
        <taxon>Pterygota</taxon>
        <taxon>Neoptera</taxon>
        <taxon>Paraneoptera</taxon>
        <taxon>Hemiptera</taxon>
        <taxon>Auchenorrhyncha</taxon>
        <taxon>Cercopoidea</taxon>
        <taxon>Clastopteridae</taxon>
        <taxon>Clastoptera</taxon>
    </lineage>
</organism>
<proteinExistence type="predicted"/>
<feature type="domain" description="RING-type" evidence="4">
    <location>
        <begin position="2"/>
        <end position="41"/>
    </location>
</feature>